<evidence type="ECO:0000313" key="3">
    <source>
        <dbReference type="Proteomes" id="UP000320244"/>
    </source>
</evidence>
<sequence>MGSTRRPWSARRPRAGEHHDRSQAPAAGGLAALLVASARDDVEAFAQFYEATACQVFGLMSSIITDRAHAEELTVRTYRHAQRTCHQFDATTDDAMAWIMRLAHRRAISWILAAEPGDRRSRHASARRRLRTAYAERLARQRLRQAVPHWTRAQRAAFTAIYFGRHTSTQMATLRSVTPATAHR</sequence>
<organism evidence="2 3">
    <name type="scientific">Leekyejoonella antrihumi</name>
    <dbReference type="NCBI Taxonomy" id="1660198"/>
    <lineage>
        <taxon>Bacteria</taxon>
        <taxon>Bacillati</taxon>
        <taxon>Actinomycetota</taxon>
        <taxon>Actinomycetes</taxon>
        <taxon>Micrococcales</taxon>
        <taxon>Dermacoccaceae</taxon>
        <taxon>Leekyejoonella</taxon>
    </lineage>
</organism>
<keyword evidence="3" id="KW-1185">Reference proteome</keyword>
<feature type="region of interest" description="Disordered" evidence="1">
    <location>
        <begin position="1"/>
        <end position="24"/>
    </location>
</feature>
<dbReference type="GO" id="GO:0003700">
    <property type="term" value="F:DNA-binding transcription factor activity"/>
    <property type="evidence" value="ECO:0007669"/>
    <property type="project" value="InterPro"/>
</dbReference>
<protein>
    <submittedName>
        <fullName evidence="2">Uncharacterized protein</fullName>
    </submittedName>
</protein>
<dbReference type="AlphaFoldDB" id="A0A563DT42"/>
<dbReference type="InterPro" id="IPR013325">
    <property type="entry name" value="RNA_pol_sigma_r2"/>
</dbReference>
<gene>
    <name evidence="2" type="ORF">FGL98_23140</name>
</gene>
<dbReference type="Proteomes" id="UP000320244">
    <property type="component" value="Unassembled WGS sequence"/>
</dbReference>
<evidence type="ECO:0000256" key="1">
    <source>
        <dbReference type="SAM" id="MobiDB-lite"/>
    </source>
</evidence>
<dbReference type="OrthoDB" id="9784272at2"/>
<dbReference type="EMBL" id="VCQV01000055">
    <property type="protein sequence ID" value="TWP32864.1"/>
    <property type="molecule type" value="Genomic_DNA"/>
</dbReference>
<comment type="caution">
    <text evidence="2">The sequence shown here is derived from an EMBL/GenBank/DDBJ whole genome shotgun (WGS) entry which is preliminary data.</text>
</comment>
<reference evidence="2 3" key="2">
    <citation type="submission" date="2019-08" db="EMBL/GenBank/DDBJ databases">
        <title>Jejuicoccus antrihumi gen. nov., sp. nov., a new member of the family Dermacoccaceae isolated from a cave.</title>
        <authorList>
            <person name="Schumann P."/>
            <person name="Kim I.S."/>
        </authorList>
    </citation>
    <scope>NUCLEOTIDE SEQUENCE [LARGE SCALE GENOMIC DNA]</scope>
    <source>
        <strain evidence="2 3">C5-26</strain>
    </source>
</reference>
<dbReference type="RefSeq" id="WP_146320957.1">
    <property type="nucleotide sequence ID" value="NZ_VCQV01000055.1"/>
</dbReference>
<reference evidence="2 3" key="1">
    <citation type="submission" date="2019-05" db="EMBL/GenBank/DDBJ databases">
        <authorList>
            <person name="Lee S.D."/>
        </authorList>
    </citation>
    <scope>NUCLEOTIDE SEQUENCE [LARGE SCALE GENOMIC DNA]</scope>
    <source>
        <strain evidence="2 3">C5-26</strain>
    </source>
</reference>
<name>A0A563DT42_9MICO</name>
<dbReference type="SUPFAM" id="SSF88946">
    <property type="entry name" value="Sigma2 domain of RNA polymerase sigma factors"/>
    <property type="match status" value="1"/>
</dbReference>
<accession>A0A563DT42</accession>
<evidence type="ECO:0000313" key="2">
    <source>
        <dbReference type="EMBL" id="TWP32864.1"/>
    </source>
</evidence>
<dbReference type="Gene3D" id="1.10.1740.10">
    <property type="match status" value="1"/>
</dbReference>
<dbReference type="GO" id="GO:0006352">
    <property type="term" value="P:DNA-templated transcription initiation"/>
    <property type="evidence" value="ECO:0007669"/>
    <property type="project" value="InterPro"/>
</dbReference>
<proteinExistence type="predicted"/>